<evidence type="ECO:0008006" key="4">
    <source>
        <dbReference type="Google" id="ProtNLM"/>
    </source>
</evidence>
<organism evidence="2 3">
    <name type="scientific">Ancylobacter amanitiformis</name>
    <dbReference type="NCBI Taxonomy" id="217069"/>
    <lineage>
        <taxon>Bacteria</taxon>
        <taxon>Pseudomonadati</taxon>
        <taxon>Pseudomonadota</taxon>
        <taxon>Alphaproteobacteria</taxon>
        <taxon>Hyphomicrobiales</taxon>
        <taxon>Xanthobacteraceae</taxon>
        <taxon>Ancylobacter</taxon>
    </lineage>
</organism>
<gene>
    <name evidence="2" type="ORF">QOZ99_003691</name>
</gene>
<name>A0ABU0LVS9_9HYPH</name>
<keyword evidence="3" id="KW-1185">Reference proteome</keyword>
<accession>A0ABU0LVS9</accession>
<evidence type="ECO:0000313" key="3">
    <source>
        <dbReference type="Proteomes" id="UP001235094"/>
    </source>
</evidence>
<feature type="compositionally biased region" description="Gly residues" evidence="1">
    <location>
        <begin position="9"/>
        <end position="39"/>
    </location>
</feature>
<dbReference type="RefSeq" id="WP_306891443.1">
    <property type="nucleotide sequence ID" value="NZ_JAUSVR010000016.1"/>
</dbReference>
<protein>
    <recommendedName>
        <fullName evidence="4">DUF4089 domain-containing protein</fullName>
    </recommendedName>
</protein>
<sequence length="96" mass="9507">MFRDRHGQGMTGQGMSGQGMSGQGMSGQGDTGAGGGGAGSGAGALLDAGLAIEGLPLEPELRPRVVMHLATAIAMARLVTSFALPDDAEPAPVYVP</sequence>
<evidence type="ECO:0000256" key="1">
    <source>
        <dbReference type="SAM" id="MobiDB-lite"/>
    </source>
</evidence>
<dbReference type="InterPro" id="IPR025148">
    <property type="entry name" value="AtzG-like"/>
</dbReference>
<feature type="region of interest" description="Disordered" evidence="1">
    <location>
        <begin position="1"/>
        <end position="39"/>
    </location>
</feature>
<dbReference type="EMBL" id="JAUSVR010000016">
    <property type="protein sequence ID" value="MDQ0512777.1"/>
    <property type="molecule type" value="Genomic_DNA"/>
</dbReference>
<comment type="caution">
    <text evidence="2">The sequence shown here is derived from an EMBL/GenBank/DDBJ whole genome shotgun (WGS) entry which is preliminary data.</text>
</comment>
<dbReference type="Pfam" id="PF13318">
    <property type="entry name" value="AtzG-like"/>
    <property type="match status" value="1"/>
</dbReference>
<dbReference type="Proteomes" id="UP001235094">
    <property type="component" value="Unassembled WGS sequence"/>
</dbReference>
<proteinExistence type="predicted"/>
<evidence type="ECO:0000313" key="2">
    <source>
        <dbReference type="EMBL" id="MDQ0512777.1"/>
    </source>
</evidence>
<reference evidence="2 3" key="1">
    <citation type="submission" date="2023-07" db="EMBL/GenBank/DDBJ databases">
        <title>Genomic Encyclopedia of Type Strains, Phase IV (KMG-IV): sequencing the most valuable type-strain genomes for metagenomic binning, comparative biology and taxonomic classification.</title>
        <authorList>
            <person name="Goeker M."/>
        </authorList>
    </citation>
    <scope>NUCLEOTIDE SEQUENCE [LARGE SCALE GENOMIC DNA]</scope>
    <source>
        <strain evidence="2 3">DSM 15561</strain>
    </source>
</reference>